<evidence type="ECO:0000313" key="3">
    <source>
        <dbReference type="Proteomes" id="UP000000542"/>
    </source>
</evidence>
<name>Q4Q805_LEIMA</name>
<dbReference type="RefSeq" id="XP_001684543.1">
    <property type="nucleotide sequence ID" value="XM_001684491.1"/>
</dbReference>
<organism evidence="2 3">
    <name type="scientific">Leishmania major</name>
    <dbReference type="NCBI Taxonomy" id="5664"/>
    <lineage>
        <taxon>Eukaryota</taxon>
        <taxon>Discoba</taxon>
        <taxon>Euglenozoa</taxon>
        <taxon>Kinetoplastea</taxon>
        <taxon>Metakinetoplastina</taxon>
        <taxon>Trypanosomatida</taxon>
        <taxon>Trypanosomatidae</taxon>
        <taxon>Leishmaniinae</taxon>
        <taxon>Leishmania</taxon>
    </lineage>
</organism>
<dbReference type="GeneID" id="5653472"/>
<dbReference type="VEuPathDB" id="TriTrypDB:LMJLV39_280034100"/>
<feature type="compositionally biased region" description="Basic and acidic residues" evidence="1">
    <location>
        <begin position="155"/>
        <end position="169"/>
    </location>
</feature>
<dbReference type="EMBL" id="FR796424">
    <property type="protein sequence ID" value="CAJ05715.1"/>
    <property type="molecule type" value="Genomic_DNA"/>
</dbReference>
<proteinExistence type="predicted"/>
<keyword evidence="3" id="KW-1185">Reference proteome</keyword>
<feature type="region of interest" description="Disordered" evidence="1">
    <location>
        <begin position="127"/>
        <end position="192"/>
    </location>
</feature>
<dbReference type="InParanoid" id="Q4Q805"/>
<reference evidence="2 3" key="2">
    <citation type="journal article" date="2011" name="Genome Res.">
        <title>Chromosome and gene copy number variation allow major structural change between species and strains of Leishmania.</title>
        <authorList>
            <person name="Rogers M.B."/>
            <person name="Hilley J.D."/>
            <person name="Dickens N.J."/>
            <person name="Wilkes J."/>
            <person name="Bates P.A."/>
            <person name="Depledge D.P."/>
            <person name="Harris D."/>
            <person name="Her Y."/>
            <person name="Herzyk P."/>
            <person name="Imamura H."/>
            <person name="Otto T.D."/>
            <person name="Sanders M."/>
            <person name="Seeger K."/>
            <person name="Dujardin J.C."/>
            <person name="Berriman M."/>
            <person name="Smith D.F."/>
            <person name="Hertz-Fowler C."/>
            <person name="Mottram J.C."/>
        </authorList>
    </citation>
    <scope>NUCLEOTIDE SEQUENCE [LARGE SCALE GENOMIC DNA]</scope>
    <source>
        <strain evidence="3">MHOM/IL/81/Friedlin</strain>
    </source>
</reference>
<evidence type="ECO:0000313" key="2">
    <source>
        <dbReference type="EMBL" id="CAJ05715.1"/>
    </source>
</evidence>
<feature type="compositionally biased region" description="Basic and acidic residues" evidence="1">
    <location>
        <begin position="134"/>
        <end position="144"/>
    </location>
</feature>
<gene>
    <name evidence="2" type="ORF">LMJF_28_2565</name>
</gene>
<dbReference type="HOGENOM" id="CLU_1055423_0_0_1"/>
<sequence length="264" mass="27938">MLRFGSRCTGSSPSVYFTLPTAVLLSASAARALCPSAAMHDDQLRFFRRYTRVFPATAYARHTPRVGCSVATDARSATCTSLSSVASRTSCVRILALLCSKEPSHATSADTTPEKCSALPTSAQSIAVSHKRTRGECADSRDASAPEQTSTASPEPRRGGEVKRVRSDTDGSSAPAESSGTPTTLASSAAVKQEAKARTTVTNVAEGKAAAADSCDTTEPTLTASLYVRVQYDKALITTLPIEVMRVQHPQVLIDYLLSMSVWA</sequence>
<dbReference type="eggNOG" id="ENOG502SET5">
    <property type="taxonomic scope" value="Eukaryota"/>
</dbReference>
<dbReference type="AlphaFoldDB" id="Q4Q805"/>
<accession>Q4Q805</accession>
<dbReference type="VEuPathDB" id="TriTrypDB:LMJSD75_280033600"/>
<reference evidence="2 3" key="1">
    <citation type="journal article" date="2005" name="Science">
        <title>The genome of the kinetoplastid parasite, Leishmania major.</title>
        <authorList>
            <person name="Ivens A.C."/>
            <person name="Peacock C.S."/>
            <person name="Worthey E.A."/>
            <person name="Murphy L."/>
            <person name="Aggarwal G."/>
            <person name="Berriman M."/>
            <person name="Sisk E."/>
            <person name="Rajandream M.A."/>
            <person name="Adlem E."/>
            <person name="Aert R."/>
            <person name="Anupama A."/>
            <person name="Apostolou Z."/>
            <person name="Attipoe P."/>
            <person name="Bason N."/>
            <person name="Bauser C."/>
            <person name="Beck A."/>
            <person name="Beverley S.M."/>
            <person name="Bianchettin G."/>
            <person name="Borzym K."/>
            <person name="Bothe G."/>
            <person name="Bruschi C.V."/>
            <person name="Collins M."/>
            <person name="Cadag E."/>
            <person name="Ciarloni L."/>
            <person name="Clayton C."/>
            <person name="Coulson R.M."/>
            <person name="Cronin A."/>
            <person name="Cruz A.K."/>
            <person name="Davies R.M."/>
            <person name="De Gaudenzi J."/>
            <person name="Dobson D.E."/>
            <person name="Duesterhoeft A."/>
            <person name="Fazelina G."/>
            <person name="Fosker N."/>
            <person name="Frasch A.C."/>
            <person name="Fraser A."/>
            <person name="Fuchs M."/>
            <person name="Gabel C."/>
            <person name="Goble A."/>
            <person name="Goffeau A."/>
            <person name="Harris D."/>
            <person name="Hertz-Fowler C."/>
            <person name="Hilbert H."/>
            <person name="Horn D."/>
            <person name="Huang Y."/>
            <person name="Klages S."/>
            <person name="Knights A."/>
            <person name="Kube M."/>
            <person name="Larke N."/>
            <person name="Litvin L."/>
            <person name="Lord A."/>
            <person name="Louie T."/>
            <person name="Marra M."/>
            <person name="Masuy D."/>
            <person name="Matthews K."/>
            <person name="Michaeli S."/>
            <person name="Mottram J.C."/>
            <person name="Muller-Auer S."/>
            <person name="Munden H."/>
            <person name="Nelson S."/>
            <person name="Norbertczak H."/>
            <person name="Oliver K."/>
            <person name="O'neil S."/>
            <person name="Pentony M."/>
            <person name="Pohl T.M."/>
            <person name="Price C."/>
            <person name="Purnelle B."/>
            <person name="Quail M.A."/>
            <person name="Rabbinowitsch E."/>
            <person name="Reinhardt R."/>
            <person name="Rieger M."/>
            <person name="Rinta J."/>
            <person name="Robben J."/>
            <person name="Robertson L."/>
            <person name="Ruiz J.C."/>
            <person name="Rutter S."/>
            <person name="Saunders D."/>
            <person name="Schafer M."/>
            <person name="Schein J."/>
            <person name="Schwartz D.C."/>
            <person name="Seeger K."/>
            <person name="Seyler A."/>
            <person name="Sharp S."/>
            <person name="Shin H."/>
            <person name="Sivam D."/>
            <person name="Squares R."/>
            <person name="Squares S."/>
            <person name="Tosato V."/>
            <person name="Vogt C."/>
            <person name="Volckaert G."/>
            <person name="Wambutt R."/>
            <person name="Warren T."/>
            <person name="Wedler H."/>
            <person name="Woodward J."/>
            <person name="Zhou S."/>
            <person name="Zimmermann W."/>
            <person name="Smith D.F."/>
            <person name="Blackwell J.M."/>
            <person name="Stuart K.D."/>
            <person name="Barrell B."/>
            <person name="Myler P.J."/>
        </authorList>
    </citation>
    <scope>NUCLEOTIDE SEQUENCE [LARGE SCALE GENOMIC DNA]</scope>
    <source>
        <strain evidence="3">MHOM/IL/81/Friedlin</strain>
    </source>
</reference>
<dbReference type="KEGG" id="lma:LMJF_28_2565"/>
<dbReference type="VEuPathDB" id="TriTrypDB:LmjF.28.2565"/>
<protein>
    <submittedName>
        <fullName evidence="2">Uncharacterized protein</fullName>
    </submittedName>
</protein>
<dbReference type="VEuPathDB" id="TriTrypDB:LMJFC_280036600"/>
<evidence type="ECO:0000256" key="1">
    <source>
        <dbReference type="SAM" id="MobiDB-lite"/>
    </source>
</evidence>
<dbReference type="OMA" id="DTTPEKC"/>
<dbReference type="Proteomes" id="UP000000542">
    <property type="component" value="Chromosome 28"/>
</dbReference>
<feature type="compositionally biased region" description="Polar residues" evidence="1">
    <location>
        <begin position="170"/>
        <end position="187"/>
    </location>
</feature>